<dbReference type="AlphaFoldDB" id="A0AAD8VA62"/>
<name>A0AAD8VA62_9PEZI</name>
<protein>
    <submittedName>
        <fullName evidence="2">Uncharacterized protein</fullName>
    </submittedName>
</protein>
<evidence type="ECO:0000313" key="3">
    <source>
        <dbReference type="Proteomes" id="UP001230504"/>
    </source>
</evidence>
<evidence type="ECO:0000313" key="2">
    <source>
        <dbReference type="EMBL" id="KAK1597591.1"/>
    </source>
</evidence>
<comment type="caution">
    <text evidence="2">The sequence shown here is derived from an EMBL/GenBank/DDBJ whole genome shotgun (WGS) entry which is preliminary data.</text>
</comment>
<proteinExistence type="predicted"/>
<sequence length="203" mass="21939">MATSHKAKPSRSLLSSPSQDRLTQPLIQPAFQSLKVKNRAACASPSKPSSSQTEGARQDGDHVAPPLPNPAKPAFQQGHTLNYRHAATSDERGKEKEEERWVTPHHSANALAAQDIRTSSSPSPANFPIAHVVKQTQARWPTSTLAMPSDAEFQATGKAKMNGKIKVKNKNKGGGRPHSLEVCTCSLPALTIGHVRARRPNRP</sequence>
<feature type="compositionally biased region" description="Basic and acidic residues" evidence="1">
    <location>
        <begin position="87"/>
        <end position="102"/>
    </location>
</feature>
<dbReference type="GeneID" id="85436878"/>
<dbReference type="EMBL" id="JAHLJV010000007">
    <property type="protein sequence ID" value="KAK1597591.1"/>
    <property type="molecule type" value="Genomic_DNA"/>
</dbReference>
<organism evidence="2 3">
    <name type="scientific">Colletotrichum navitas</name>
    <dbReference type="NCBI Taxonomy" id="681940"/>
    <lineage>
        <taxon>Eukaryota</taxon>
        <taxon>Fungi</taxon>
        <taxon>Dikarya</taxon>
        <taxon>Ascomycota</taxon>
        <taxon>Pezizomycotina</taxon>
        <taxon>Sordariomycetes</taxon>
        <taxon>Hypocreomycetidae</taxon>
        <taxon>Glomerellales</taxon>
        <taxon>Glomerellaceae</taxon>
        <taxon>Colletotrichum</taxon>
        <taxon>Colletotrichum graminicola species complex</taxon>
    </lineage>
</organism>
<feature type="compositionally biased region" description="Polar residues" evidence="1">
    <location>
        <begin position="12"/>
        <end position="26"/>
    </location>
</feature>
<reference evidence="2" key="1">
    <citation type="submission" date="2021-06" db="EMBL/GenBank/DDBJ databases">
        <title>Comparative genomics, transcriptomics and evolutionary studies reveal genomic signatures of adaptation to plant cell wall in hemibiotrophic fungi.</title>
        <authorList>
            <consortium name="DOE Joint Genome Institute"/>
            <person name="Baroncelli R."/>
            <person name="Diaz J.F."/>
            <person name="Benocci T."/>
            <person name="Peng M."/>
            <person name="Battaglia E."/>
            <person name="Haridas S."/>
            <person name="Andreopoulos W."/>
            <person name="Labutti K."/>
            <person name="Pangilinan J."/>
            <person name="Floch G.L."/>
            <person name="Makela M.R."/>
            <person name="Henrissat B."/>
            <person name="Grigoriev I.V."/>
            <person name="Crouch J.A."/>
            <person name="De Vries R.P."/>
            <person name="Sukno S.A."/>
            <person name="Thon M.R."/>
        </authorList>
    </citation>
    <scope>NUCLEOTIDE SEQUENCE</scope>
    <source>
        <strain evidence="2">CBS 125086</strain>
    </source>
</reference>
<evidence type="ECO:0000256" key="1">
    <source>
        <dbReference type="SAM" id="MobiDB-lite"/>
    </source>
</evidence>
<keyword evidence="3" id="KW-1185">Reference proteome</keyword>
<accession>A0AAD8VA62</accession>
<dbReference type="RefSeq" id="XP_060418363.1">
    <property type="nucleotide sequence ID" value="XM_060552638.1"/>
</dbReference>
<gene>
    <name evidence="2" type="ORF">LY79DRAFT_349459</name>
</gene>
<feature type="region of interest" description="Disordered" evidence="1">
    <location>
        <begin position="1"/>
        <end position="110"/>
    </location>
</feature>
<dbReference type="Proteomes" id="UP001230504">
    <property type="component" value="Unassembled WGS sequence"/>
</dbReference>